<name>A0A0N7JW92_9BURK</name>
<reference evidence="1 2" key="1">
    <citation type="journal article" date="2014" name="Genome Announc.">
        <title>Draft Genome Sequence of the Haloacid-Degrading Burkholderia caribensis Strain MBA4.</title>
        <authorList>
            <person name="Pan Y."/>
            <person name="Kong K.F."/>
            <person name="Tsang J.S."/>
        </authorList>
    </citation>
    <scope>NUCLEOTIDE SEQUENCE [LARGE SCALE GENOMIC DNA]</scope>
    <source>
        <strain evidence="1 2">MBA4</strain>
        <plasmid evidence="2">Plasmid</plasmid>
    </source>
</reference>
<geneLocation type="plasmid" evidence="2"/>
<protein>
    <submittedName>
        <fullName evidence="1">Uncharacterized protein</fullName>
    </submittedName>
</protein>
<dbReference type="KEGG" id="bcai:K788_00009630"/>
<evidence type="ECO:0000313" key="2">
    <source>
        <dbReference type="Proteomes" id="UP000019146"/>
    </source>
</evidence>
<evidence type="ECO:0000313" key="1">
    <source>
        <dbReference type="EMBL" id="ALL71365.1"/>
    </source>
</evidence>
<organism evidence="1 2">
    <name type="scientific">Paraburkholderia caribensis MBA4</name>
    <dbReference type="NCBI Taxonomy" id="1323664"/>
    <lineage>
        <taxon>Bacteria</taxon>
        <taxon>Pseudomonadati</taxon>
        <taxon>Pseudomonadota</taxon>
        <taxon>Betaproteobacteria</taxon>
        <taxon>Burkholderiales</taxon>
        <taxon>Burkholderiaceae</taxon>
        <taxon>Paraburkholderia</taxon>
    </lineage>
</organism>
<accession>A0A0N7JW92</accession>
<gene>
    <name evidence="1" type="ORF">K788_00009630</name>
</gene>
<sequence>MQAVCMALPDVPEGERRLAVCLHWTFLRHVLTDAPAVGIARSFAEKFALLDLANHFADQFKAVATSKEEIVSLLFRTFPEIPKNRAALEYINSMTGTCQKPIP</sequence>
<proteinExistence type="predicted"/>
<keyword evidence="1" id="KW-0614">Plasmid</keyword>
<dbReference type="Proteomes" id="UP000019146">
    <property type="component" value="Plasmid unnamed"/>
</dbReference>
<dbReference type="AlphaFoldDB" id="A0A0N7JW92"/>
<dbReference type="EMBL" id="CP012748">
    <property type="protein sequence ID" value="ALL71365.1"/>
    <property type="molecule type" value="Genomic_DNA"/>
</dbReference>